<dbReference type="AlphaFoldDB" id="A0A6P8DL14"/>
<dbReference type="Gene3D" id="3.80.10.10">
    <property type="entry name" value="Ribonuclease Inhibitor"/>
    <property type="match status" value="3"/>
</dbReference>
<dbReference type="InterPro" id="IPR006553">
    <property type="entry name" value="Leu-rich_rpt_Cys-con_subtyp"/>
</dbReference>
<feature type="domain" description="F-box/LRR-repeat protein 15-like leucin rich repeat" evidence="1">
    <location>
        <begin position="526"/>
        <end position="620"/>
    </location>
</feature>
<keyword evidence="2" id="KW-1185">Reference proteome</keyword>
<dbReference type="RefSeq" id="XP_031396940.1">
    <property type="nucleotide sequence ID" value="XM_031541080.1"/>
</dbReference>
<dbReference type="PANTHER" id="PTHR13318:SF105">
    <property type="entry name" value="F-BOX_LRR-REPEAT PROTEIN 3"/>
    <property type="match status" value="1"/>
</dbReference>
<dbReference type="GO" id="GO:0019005">
    <property type="term" value="C:SCF ubiquitin ligase complex"/>
    <property type="evidence" value="ECO:0007669"/>
    <property type="project" value="TreeGrafter"/>
</dbReference>
<dbReference type="SUPFAM" id="SSF81383">
    <property type="entry name" value="F-box domain"/>
    <property type="match status" value="1"/>
</dbReference>
<evidence type="ECO:0000259" key="1">
    <source>
        <dbReference type="Pfam" id="PF25372"/>
    </source>
</evidence>
<dbReference type="InterPro" id="IPR036047">
    <property type="entry name" value="F-box-like_dom_sf"/>
</dbReference>
<dbReference type="CDD" id="cd22159">
    <property type="entry name" value="F-box_AtTIR1-like"/>
    <property type="match status" value="1"/>
</dbReference>
<dbReference type="OrthoDB" id="550575at2759"/>
<dbReference type="GeneID" id="116207938"/>
<feature type="domain" description="F-box/LRR-repeat protein 15-like leucin rich repeat" evidence="1">
    <location>
        <begin position="131"/>
        <end position="275"/>
    </location>
</feature>
<dbReference type="Pfam" id="PF25372">
    <property type="entry name" value="DUF7885"/>
    <property type="match status" value="3"/>
</dbReference>
<feature type="domain" description="F-box/LRR-repeat protein 15-like leucin rich repeat" evidence="1">
    <location>
        <begin position="339"/>
        <end position="487"/>
    </location>
</feature>
<gene>
    <name evidence="3" type="primary">LOC116207938</name>
</gene>
<organism evidence="2 3">
    <name type="scientific">Punica granatum</name>
    <name type="common">Pomegranate</name>
    <dbReference type="NCBI Taxonomy" id="22663"/>
    <lineage>
        <taxon>Eukaryota</taxon>
        <taxon>Viridiplantae</taxon>
        <taxon>Streptophyta</taxon>
        <taxon>Embryophyta</taxon>
        <taxon>Tracheophyta</taxon>
        <taxon>Spermatophyta</taxon>
        <taxon>Magnoliopsida</taxon>
        <taxon>eudicotyledons</taxon>
        <taxon>Gunneridae</taxon>
        <taxon>Pentapetalae</taxon>
        <taxon>rosids</taxon>
        <taxon>malvids</taxon>
        <taxon>Myrtales</taxon>
        <taxon>Lythraceae</taxon>
        <taxon>Punica</taxon>
    </lineage>
</organism>
<evidence type="ECO:0000313" key="3">
    <source>
        <dbReference type="RefSeq" id="XP_031396940.1"/>
    </source>
</evidence>
<proteinExistence type="predicted"/>
<dbReference type="Proteomes" id="UP000515151">
    <property type="component" value="Chromosome 5"/>
</dbReference>
<protein>
    <submittedName>
        <fullName evidence="3">F-box/LRR-repeat protein 3 isoform X1</fullName>
    </submittedName>
</protein>
<name>A0A6P8DL14_PUNGR</name>
<evidence type="ECO:0000313" key="2">
    <source>
        <dbReference type="Proteomes" id="UP000515151"/>
    </source>
</evidence>
<dbReference type="InterPro" id="IPR032675">
    <property type="entry name" value="LRR_dom_sf"/>
</dbReference>
<dbReference type="SMART" id="SM00367">
    <property type="entry name" value="LRR_CC"/>
    <property type="match status" value="17"/>
</dbReference>
<dbReference type="GO" id="GO:0031146">
    <property type="term" value="P:SCF-dependent proteasomal ubiquitin-dependent protein catabolic process"/>
    <property type="evidence" value="ECO:0007669"/>
    <property type="project" value="TreeGrafter"/>
</dbReference>
<dbReference type="InterPro" id="IPR057207">
    <property type="entry name" value="FBXL15_LRR"/>
</dbReference>
<accession>A0A6P8DL14</accession>
<reference evidence="3" key="2">
    <citation type="submission" date="2025-08" db="UniProtKB">
        <authorList>
            <consortium name="RefSeq"/>
        </authorList>
    </citation>
    <scope>IDENTIFICATION</scope>
    <source>
        <tissue evidence="3">Leaf</tissue>
    </source>
</reference>
<dbReference type="FunFam" id="3.80.10.10:FF:000276">
    <property type="entry name" value="F-box/LRR-repeat protein 3"/>
    <property type="match status" value="1"/>
</dbReference>
<dbReference type="SUPFAM" id="SSF52047">
    <property type="entry name" value="RNI-like"/>
    <property type="match status" value="3"/>
</dbReference>
<reference evidence="2" key="1">
    <citation type="journal article" date="2020" name="Plant Biotechnol. J.">
        <title>The pomegranate (Punica granatum L.) draft genome dissects genetic divergence between soft- and hard-seeded cultivars.</title>
        <authorList>
            <person name="Luo X."/>
            <person name="Li H."/>
            <person name="Wu Z."/>
            <person name="Yao W."/>
            <person name="Zhao P."/>
            <person name="Cao D."/>
            <person name="Yu H."/>
            <person name="Li K."/>
            <person name="Poudel K."/>
            <person name="Zhao D."/>
            <person name="Zhang F."/>
            <person name="Xia X."/>
            <person name="Chen L."/>
            <person name="Wang Q."/>
            <person name="Jing D."/>
            <person name="Cao S."/>
        </authorList>
    </citation>
    <scope>NUCLEOTIDE SEQUENCE [LARGE SCALE GENOMIC DNA]</scope>
    <source>
        <strain evidence="2">cv. Tunisia</strain>
    </source>
</reference>
<sequence length="679" mass="73780">MKKQKTAHRGQELGQELKLNPFDFLSEEIVFTILDLLGDNPLDKKSFSLVCKSFYSIESSHRRALRPLRPDHLPKILARYPNTARLDLTLCPRVTDASLAVVSSSCGPCLRSIDLSRSRFFSATGLSQLAARCGNLVEVDLSNARELRDPGAAALSGLRNLERLWLGRCKLITDMGVGCIAVGCRKLKLLSLKWCLGVGDLGVGLVAVKCREIRNLDLSYLPISNKCLPSIMKLPYLEDLILEGCFGIDDNSLAAVKQGCKSLKALDISSCQNISHVGLSSIASSTEGLQQLTLAYGSPVTAPLAASLKKLIMLQSIKLDGCSVTCSGLKAIGSCFVSLRELSLSKCSGVTDEGFSFLVTRQKQLKKLDITCCRQITDVSIAHVTSSCTGLTSLRMESCCLVSKEAFVLIGQRCHSLEELDLTDNEVDDEGLKSIGRCSRLTVLKLGICLNITDEGLTHIGRSCSKLVELDLYRSAGISGSGIQPIACGCPNLELINTSYCYAINDAALRSLSKCMRLNTLECRGCPLITSLGLAAIAIGCKQLAKLDIKKCHLIDDAGMIPLAHFSQNLRQINLSYTSVTDLGLSSLASISCLQSMTILHLKGLTPWGLAAALLACGGLTKVKLHATFKMPLPQSLFEHLETRGCVFHWRDKAFQVQILKEAELDPKSWRLKLEDIVP</sequence>
<dbReference type="PANTHER" id="PTHR13318">
    <property type="entry name" value="PARTNER OF PAIRED, ISOFORM B-RELATED"/>
    <property type="match status" value="1"/>
</dbReference>